<comment type="caution">
    <text evidence="5">The sequence shown here is derived from an EMBL/GenBank/DDBJ whole genome shotgun (WGS) entry which is preliminary data.</text>
</comment>
<evidence type="ECO:0000256" key="1">
    <source>
        <dbReference type="ARBA" id="ARBA00022737"/>
    </source>
</evidence>
<dbReference type="Gene3D" id="2.40.50.40">
    <property type="match status" value="1"/>
</dbReference>
<dbReference type="InterPro" id="IPR002885">
    <property type="entry name" value="PPR_rpt"/>
</dbReference>
<keyword evidence="3" id="KW-0812">Transmembrane</keyword>
<dbReference type="Gene3D" id="3.30.420.10">
    <property type="entry name" value="Ribonuclease H-like superfamily/Ribonuclease H"/>
    <property type="match status" value="1"/>
</dbReference>
<dbReference type="InterPro" id="IPR036397">
    <property type="entry name" value="RNaseH_sf"/>
</dbReference>
<dbReference type="EMBL" id="QGNW01000017">
    <property type="protein sequence ID" value="RVX15869.1"/>
    <property type="molecule type" value="Genomic_DNA"/>
</dbReference>
<reference evidence="5 6" key="1">
    <citation type="journal article" date="2018" name="PLoS Genet.">
        <title>Population sequencing reveals clonal diversity and ancestral inbreeding in the grapevine cultivar Chardonnay.</title>
        <authorList>
            <person name="Roach M.J."/>
            <person name="Johnson D.L."/>
            <person name="Bohlmann J."/>
            <person name="van Vuuren H.J."/>
            <person name="Jones S.J."/>
            <person name="Pretorius I.S."/>
            <person name="Schmidt S.A."/>
            <person name="Borneman A.R."/>
        </authorList>
    </citation>
    <scope>NUCLEOTIDE SEQUENCE [LARGE SCALE GENOMIC DNA]</scope>
    <source>
        <strain evidence="6">cv. Chardonnay</strain>
        <tissue evidence="5">Leaf</tissue>
    </source>
</reference>
<dbReference type="InterPro" id="IPR056924">
    <property type="entry name" value="SH3_Tf2-1"/>
</dbReference>
<protein>
    <submittedName>
        <fullName evidence="5">Transposon Tf2-8 polyprotein</fullName>
    </submittedName>
</protein>
<dbReference type="GO" id="GO:0015074">
    <property type="term" value="P:DNA integration"/>
    <property type="evidence" value="ECO:0007669"/>
    <property type="project" value="InterPro"/>
</dbReference>
<dbReference type="InterPro" id="IPR012337">
    <property type="entry name" value="RNaseH-like_sf"/>
</dbReference>
<evidence type="ECO:0000256" key="3">
    <source>
        <dbReference type="SAM" id="Phobius"/>
    </source>
</evidence>
<dbReference type="NCBIfam" id="TIGR00756">
    <property type="entry name" value="PPR"/>
    <property type="match status" value="2"/>
</dbReference>
<dbReference type="PROSITE" id="PS51375">
    <property type="entry name" value="PPR"/>
    <property type="match status" value="1"/>
</dbReference>
<name>A0A438K3T4_VITVI</name>
<evidence type="ECO:0000259" key="4">
    <source>
        <dbReference type="PROSITE" id="PS50994"/>
    </source>
</evidence>
<keyword evidence="3" id="KW-1133">Transmembrane helix</keyword>
<dbReference type="InterPro" id="IPR011990">
    <property type="entry name" value="TPR-like_helical_dom_sf"/>
</dbReference>
<dbReference type="Pfam" id="PF24626">
    <property type="entry name" value="SH3_Tf2-1"/>
    <property type="match status" value="1"/>
</dbReference>
<dbReference type="SUPFAM" id="SSF53098">
    <property type="entry name" value="Ribonuclease H-like"/>
    <property type="match status" value="1"/>
</dbReference>
<sequence length="539" mass="61582">MKNDIKEFVEKCLVCQQNKALTLSPAGLLQPLPIPEKIWDDVTMDFIEGLPKSKGYNSILVVVDRLSKYAHFSLLKHPFTAQTVAAVFVRDVVKLHGFPHSIISDRDKVFLSRFWTELFRLQGTSLCHSTAYHPQTDGQTEVVNRCVETYLRCFSYNKPRRWSTWLSWAEYWYNTTFHSSTNTTPFRAVYGRDPPPLIRFGSGSTSILAVDQLLQERDLILNELKDHLCCAQSQMKSSVDAHRRAVQFEVGDFVYIKLRPYRLCSLAKRPNEKLSPRYFGPYKVVQQIGPVAYKLELPSSTTIHPVFHVSQLKRALGSADLCQPLSPILAEDLEWLVEPDQVLDIRQSPNNNQPGIEVLIQWKVLPQFEASWESADTIKEHFPDFHLEDKLKALGAEGMIRELMQYLHVAENQFFRTNTYLGTPIYNTVLHSLVEAKESHIAIEIFKNMISRSLPRDAATYNIMIDCCSTIKCYKSACALVSMMMRDGFLPWTLTYTALIKVLFLTLIISVDFVSIPETGANMCHICFSGMRNCSISTD</sequence>
<accession>A0A438K3T4</accession>
<dbReference type="AlphaFoldDB" id="A0A438K3T4"/>
<dbReference type="SUPFAM" id="SSF54160">
    <property type="entry name" value="Chromo domain-like"/>
    <property type="match status" value="1"/>
</dbReference>
<dbReference type="PROSITE" id="PS50994">
    <property type="entry name" value="INTEGRASE"/>
    <property type="match status" value="1"/>
</dbReference>
<dbReference type="InterPro" id="IPR016197">
    <property type="entry name" value="Chromo-like_dom_sf"/>
</dbReference>
<evidence type="ECO:0000313" key="6">
    <source>
        <dbReference type="Proteomes" id="UP000288805"/>
    </source>
</evidence>
<dbReference type="InterPro" id="IPR001584">
    <property type="entry name" value="Integrase_cat-core"/>
</dbReference>
<gene>
    <name evidence="5" type="primary">Tf2-8_31</name>
    <name evidence="5" type="ORF">CK203_005666</name>
</gene>
<dbReference type="PANTHER" id="PTHR45835">
    <property type="entry name" value="YALI0A06105P"/>
    <property type="match status" value="1"/>
</dbReference>
<evidence type="ECO:0000313" key="5">
    <source>
        <dbReference type="EMBL" id="RVX15869.1"/>
    </source>
</evidence>
<dbReference type="Pfam" id="PF13041">
    <property type="entry name" value="PPR_2"/>
    <property type="match status" value="1"/>
</dbReference>
<dbReference type="PANTHER" id="PTHR45835:SF99">
    <property type="entry name" value="CHROMO DOMAIN-CONTAINING PROTEIN-RELATED"/>
    <property type="match status" value="1"/>
</dbReference>
<dbReference type="GO" id="GO:0003676">
    <property type="term" value="F:nucleic acid binding"/>
    <property type="evidence" value="ECO:0007669"/>
    <property type="project" value="InterPro"/>
</dbReference>
<keyword evidence="3" id="KW-0472">Membrane</keyword>
<proteinExistence type="predicted"/>
<feature type="domain" description="Integrase catalytic" evidence="4">
    <location>
        <begin position="29"/>
        <end position="193"/>
    </location>
</feature>
<dbReference type="Gene3D" id="1.25.40.10">
    <property type="entry name" value="Tetratricopeptide repeat domain"/>
    <property type="match status" value="1"/>
</dbReference>
<evidence type="ECO:0000256" key="2">
    <source>
        <dbReference type="PROSITE-ProRule" id="PRU00708"/>
    </source>
</evidence>
<dbReference type="Proteomes" id="UP000288805">
    <property type="component" value="Unassembled WGS sequence"/>
</dbReference>
<feature type="repeat" description="PPR" evidence="2">
    <location>
        <begin position="457"/>
        <end position="491"/>
    </location>
</feature>
<feature type="transmembrane region" description="Helical" evidence="3">
    <location>
        <begin position="489"/>
        <end position="509"/>
    </location>
</feature>
<keyword evidence="1" id="KW-0677">Repeat</keyword>
<organism evidence="5 6">
    <name type="scientific">Vitis vinifera</name>
    <name type="common">Grape</name>
    <dbReference type="NCBI Taxonomy" id="29760"/>
    <lineage>
        <taxon>Eukaryota</taxon>
        <taxon>Viridiplantae</taxon>
        <taxon>Streptophyta</taxon>
        <taxon>Embryophyta</taxon>
        <taxon>Tracheophyta</taxon>
        <taxon>Spermatophyta</taxon>
        <taxon>Magnoliopsida</taxon>
        <taxon>eudicotyledons</taxon>
        <taxon>Gunneridae</taxon>
        <taxon>Pentapetalae</taxon>
        <taxon>rosids</taxon>
        <taxon>Vitales</taxon>
        <taxon>Vitaceae</taxon>
        <taxon>Viteae</taxon>
        <taxon>Vitis</taxon>
    </lineage>
</organism>